<gene>
    <name evidence="1" type="ORF">GCM10023176_40440</name>
</gene>
<reference evidence="2" key="1">
    <citation type="journal article" date="2019" name="Int. J. Syst. Evol. Microbiol.">
        <title>The Global Catalogue of Microorganisms (GCM) 10K type strain sequencing project: providing services to taxonomists for standard genome sequencing and annotation.</title>
        <authorList>
            <consortium name="The Broad Institute Genomics Platform"/>
            <consortium name="The Broad Institute Genome Sequencing Center for Infectious Disease"/>
            <person name="Wu L."/>
            <person name="Ma J."/>
        </authorList>
    </citation>
    <scope>NUCLEOTIDE SEQUENCE [LARGE SCALE GENOMIC DNA]</scope>
    <source>
        <strain evidence="2">JCM 3175</strain>
    </source>
</reference>
<proteinExistence type="predicted"/>
<accession>A0ABP8SUN8</accession>
<evidence type="ECO:0000313" key="2">
    <source>
        <dbReference type="Proteomes" id="UP001500307"/>
    </source>
</evidence>
<dbReference type="Proteomes" id="UP001500307">
    <property type="component" value="Unassembled WGS sequence"/>
</dbReference>
<sequence>MTKPRPTAATIASRRRRADMRRAMDNLLRVRGIPLSAHSTSSHMVISMFIAIAIHPDRILTPAMVFHPSTPGENSFHAGQ</sequence>
<keyword evidence="2" id="KW-1185">Reference proteome</keyword>
<evidence type="ECO:0000313" key="1">
    <source>
        <dbReference type="EMBL" id="GAA4574101.1"/>
    </source>
</evidence>
<dbReference type="EMBL" id="BAABGU010000023">
    <property type="protein sequence ID" value="GAA4574101.1"/>
    <property type="molecule type" value="Genomic_DNA"/>
</dbReference>
<name>A0ABP8SUN8_9ACTN</name>
<organism evidence="1 2">
    <name type="scientific">Micromonospora coerulea</name>
    <dbReference type="NCBI Taxonomy" id="47856"/>
    <lineage>
        <taxon>Bacteria</taxon>
        <taxon>Bacillati</taxon>
        <taxon>Actinomycetota</taxon>
        <taxon>Actinomycetes</taxon>
        <taxon>Micromonosporales</taxon>
        <taxon>Micromonosporaceae</taxon>
        <taxon>Micromonospora</taxon>
    </lineage>
</organism>
<comment type="caution">
    <text evidence="1">The sequence shown here is derived from an EMBL/GenBank/DDBJ whole genome shotgun (WGS) entry which is preliminary data.</text>
</comment>
<protein>
    <submittedName>
        <fullName evidence="1">Uncharacterized protein</fullName>
    </submittedName>
</protein>